<evidence type="ECO:0000313" key="2">
    <source>
        <dbReference type="EMBL" id="CUP50924.1"/>
    </source>
</evidence>
<gene>
    <name evidence="2" type="ORF">ERS852511_02319</name>
</gene>
<dbReference type="RefSeq" id="WP_055299934.1">
    <property type="nucleotide sequence ID" value="NZ_CZAP01000007.1"/>
</dbReference>
<feature type="transmembrane region" description="Helical" evidence="1">
    <location>
        <begin position="32"/>
        <end position="57"/>
    </location>
</feature>
<keyword evidence="1" id="KW-0812">Transmembrane</keyword>
<keyword evidence="1" id="KW-1133">Transmembrane helix</keyword>
<dbReference type="EMBL" id="CZAP01000007">
    <property type="protein sequence ID" value="CUP50924.1"/>
    <property type="molecule type" value="Genomic_DNA"/>
</dbReference>
<evidence type="ECO:0000256" key="1">
    <source>
        <dbReference type="SAM" id="Phobius"/>
    </source>
</evidence>
<sequence>MDTIDFKKLSEQLRSELLRVNGWRKVVRTGSIAVYLFVFCWFMFVLFGGALVSYIGLENYMQFTQYIIPVFIGFIVVNFVFTRCMTNFQERESEAMQHIMSTLFPTVYFSASSQVDSRILRDSKLFSASFSDPALAANTYGYIQFPHGEHSLHVADIGVSYGLLNKLQYNPVLGYFVMIYRFVLRPLFASRLDSSPHNFRGMFGWCKIDKRFKGNIIILPDHLEQKIGYLAKNIQGLKKRYSARLVQLEDQEFENYFAVYADDEVEARMLLTPAMMRHMTALRQTFGCDIMLSFSRGTFYYAAVMPSGFLCVRPSALNDGKLLEDIYNDISLSCKVAEELRLN</sequence>
<keyword evidence="1" id="KW-0472">Membrane</keyword>
<dbReference type="Pfam" id="PF11335">
    <property type="entry name" value="DUF3137"/>
    <property type="match status" value="1"/>
</dbReference>
<dbReference type="AlphaFoldDB" id="A0A174NQI6"/>
<reference evidence="2 3" key="1">
    <citation type="submission" date="2015-09" db="EMBL/GenBank/DDBJ databases">
        <authorList>
            <consortium name="Pathogen Informatics"/>
        </authorList>
    </citation>
    <scope>NUCLEOTIDE SEQUENCE [LARGE SCALE GENOMIC DNA]</scope>
    <source>
        <strain evidence="2 3">2789STDY5834899</strain>
    </source>
</reference>
<organism evidence="2 3">
    <name type="scientific">Bacteroides thetaiotaomicron</name>
    <dbReference type="NCBI Taxonomy" id="818"/>
    <lineage>
        <taxon>Bacteria</taxon>
        <taxon>Pseudomonadati</taxon>
        <taxon>Bacteroidota</taxon>
        <taxon>Bacteroidia</taxon>
        <taxon>Bacteroidales</taxon>
        <taxon>Bacteroidaceae</taxon>
        <taxon>Bacteroides</taxon>
    </lineage>
</organism>
<proteinExistence type="predicted"/>
<dbReference type="Proteomes" id="UP000095576">
    <property type="component" value="Unassembled WGS sequence"/>
</dbReference>
<feature type="transmembrane region" description="Helical" evidence="1">
    <location>
        <begin position="63"/>
        <end position="81"/>
    </location>
</feature>
<evidence type="ECO:0000313" key="3">
    <source>
        <dbReference type="Proteomes" id="UP000095576"/>
    </source>
</evidence>
<dbReference type="InterPro" id="IPR021484">
    <property type="entry name" value="DUF3137"/>
</dbReference>
<name>A0A174NQI6_BACT4</name>
<accession>A0A174NQI6</accession>
<protein>
    <submittedName>
        <fullName evidence="2">Protein of uncharacterized function (DUF3137)</fullName>
    </submittedName>
</protein>